<dbReference type="InterPro" id="IPR003340">
    <property type="entry name" value="B3_DNA-bd"/>
</dbReference>
<keyword evidence="8" id="KW-1185">Reference proteome</keyword>
<dbReference type="GO" id="GO:0003677">
    <property type="term" value="F:DNA binding"/>
    <property type="evidence" value="ECO:0007669"/>
    <property type="project" value="UniProtKB-KW"/>
</dbReference>
<evidence type="ECO:0000256" key="4">
    <source>
        <dbReference type="ARBA" id="ARBA00023163"/>
    </source>
</evidence>
<name>A0AAN8W7E7_9MAGN</name>
<comment type="subcellular location">
    <subcellularLocation>
        <location evidence="1">Nucleus</location>
    </subcellularLocation>
</comment>
<dbReference type="InterPro" id="IPR044800">
    <property type="entry name" value="LEC2-like"/>
</dbReference>
<dbReference type="Proteomes" id="UP001370490">
    <property type="component" value="Unassembled WGS sequence"/>
</dbReference>
<gene>
    <name evidence="7" type="ORF">RJ641_001001</name>
</gene>
<evidence type="ECO:0000256" key="5">
    <source>
        <dbReference type="ARBA" id="ARBA00023242"/>
    </source>
</evidence>
<dbReference type="Gene3D" id="2.40.330.10">
    <property type="entry name" value="DNA-binding pseudobarrel domain"/>
    <property type="match status" value="1"/>
</dbReference>
<keyword evidence="3" id="KW-0238">DNA-binding</keyword>
<dbReference type="CDD" id="cd10017">
    <property type="entry name" value="B3_DNA"/>
    <property type="match status" value="1"/>
</dbReference>
<dbReference type="PROSITE" id="PS50863">
    <property type="entry name" value="B3"/>
    <property type="match status" value="1"/>
</dbReference>
<dbReference type="SMART" id="SM01019">
    <property type="entry name" value="B3"/>
    <property type="match status" value="1"/>
</dbReference>
<evidence type="ECO:0000256" key="3">
    <source>
        <dbReference type="ARBA" id="ARBA00023125"/>
    </source>
</evidence>
<feature type="domain" description="TF-B3" evidence="6">
    <location>
        <begin position="58"/>
        <end position="165"/>
    </location>
</feature>
<dbReference type="PANTHER" id="PTHR31140:SF58">
    <property type="entry name" value="DNA-BINDING PROTEIN RAV1"/>
    <property type="match status" value="1"/>
</dbReference>
<comment type="caution">
    <text evidence="7">The sequence shown here is derived from an EMBL/GenBank/DDBJ whole genome shotgun (WGS) entry which is preliminary data.</text>
</comment>
<evidence type="ECO:0000313" key="8">
    <source>
        <dbReference type="Proteomes" id="UP001370490"/>
    </source>
</evidence>
<dbReference type="EMBL" id="JBAMMX010000001">
    <property type="protein sequence ID" value="KAK6947528.1"/>
    <property type="molecule type" value="Genomic_DNA"/>
</dbReference>
<evidence type="ECO:0000259" key="6">
    <source>
        <dbReference type="PROSITE" id="PS50863"/>
    </source>
</evidence>
<dbReference type="PANTHER" id="PTHR31140">
    <property type="entry name" value="B3 DOMAIN-CONTAINING TRANSCRIPTION FACTOR ABI3"/>
    <property type="match status" value="1"/>
</dbReference>
<dbReference type="AlphaFoldDB" id="A0AAN8W7E7"/>
<organism evidence="7 8">
    <name type="scientific">Dillenia turbinata</name>
    <dbReference type="NCBI Taxonomy" id="194707"/>
    <lineage>
        <taxon>Eukaryota</taxon>
        <taxon>Viridiplantae</taxon>
        <taxon>Streptophyta</taxon>
        <taxon>Embryophyta</taxon>
        <taxon>Tracheophyta</taxon>
        <taxon>Spermatophyta</taxon>
        <taxon>Magnoliopsida</taxon>
        <taxon>eudicotyledons</taxon>
        <taxon>Gunneridae</taxon>
        <taxon>Pentapetalae</taxon>
        <taxon>Dilleniales</taxon>
        <taxon>Dilleniaceae</taxon>
        <taxon>Dillenia</taxon>
    </lineage>
</organism>
<evidence type="ECO:0000256" key="1">
    <source>
        <dbReference type="ARBA" id="ARBA00004123"/>
    </source>
</evidence>
<dbReference type="GO" id="GO:0003700">
    <property type="term" value="F:DNA-binding transcription factor activity"/>
    <property type="evidence" value="ECO:0007669"/>
    <property type="project" value="InterPro"/>
</dbReference>
<dbReference type="Pfam" id="PF02362">
    <property type="entry name" value="B3"/>
    <property type="match status" value="1"/>
</dbReference>
<sequence>MSPPGSSPSAGMLSCPISTFGLSKLCFSGRNEQFERLSSYMSKGEFTDFETGKPLRWPELFRKELTESDVSRLVVPKKQAMEYFPPVGGDDSLGQSDIDILILDGRFKLWKIRFAYRNQSSGAFKLTTGWPQLVQGNNMKPKDVLIFYGPLRRGKVYALHVTRCTEERSDSRVDACLERRFDACVGPCFNVNHGLQLGLQRNLSIRIRDSPGLQFGPRISHVFLSGRENVADPGLDHGRKRKSEASSGENDGAVKKFRLFGAVIYP</sequence>
<evidence type="ECO:0000256" key="2">
    <source>
        <dbReference type="ARBA" id="ARBA00023015"/>
    </source>
</evidence>
<keyword evidence="5" id="KW-0539">Nucleus</keyword>
<dbReference type="GO" id="GO:0005634">
    <property type="term" value="C:nucleus"/>
    <property type="evidence" value="ECO:0007669"/>
    <property type="project" value="UniProtKB-SubCell"/>
</dbReference>
<evidence type="ECO:0000313" key="7">
    <source>
        <dbReference type="EMBL" id="KAK6947528.1"/>
    </source>
</evidence>
<keyword evidence="2" id="KW-0805">Transcription regulation</keyword>
<accession>A0AAN8W7E7</accession>
<proteinExistence type="predicted"/>
<reference evidence="7 8" key="1">
    <citation type="submission" date="2023-12" db="EMBL/GenBank/DDBJ databases">
        <title>A high-quality genome assembly for Dillenia turbinata (Dilleniales).</title>
        <authorList>
            <person name="Chanderbali A."/>
        </authorList>
    </citation>
    <scope>NUCLEOTIDE SEQUENCE [LARGE SCALE GENOMIC DNA]</scope>
    <source>
        <strain evidence="7">LSX21</strain>
        <tissue evidence="7">Leaf</tissue>
    </source>
</reference>
<protein>
    <submittedName>
        <fullName evidence="7">B3 DNA binding domain</fullName>
    </submittedName>
</protein>
<dbReference type="InterPro" id="IPR015300">
    <property type="entry name" value="DNA-bd_pseudobarrel_sf"/>
</dbReference>
<keyword evidence="4" id="KW-0804">Transcription</keyword>
<dbReference type="SUPFAM" id="SSF101936">
    <property type="entry name" value="DNA-binding pseudobarrel domain"/>
    <property type="match status" value="1"/>
</dbReference>